<keyword evidence="4" id="KW-1185">Reference proteome</keyword>
<dbReference type="InterPro" id="IPR017937">
    <property type="entry name" value="Thioredoxin_CS"/>
</dbReference>
<comment type="similarity">
    <text evidence="1">Belongs to the thioredoxin family.</text>
</comment>
<name>A0A452EW37_CAPHI</name>
<dbReference type="SUPFAM" id="SSF52833">
    <property type="entry name" value="Thioredoxin-like"/>
    <property type="match status" value="1"/>
</dbReference>
<dbReference type="PANTHER" id="PTHR43601:SF3">
    <property type="entry name" value="THIOREDOXIN, MITOCHONDRIAL"/>
    <property type="match status" value="1"/>
</dbReference>
<dbReference type="PROSITE" id="PS00194">
    <property type="entry name" value="THIOREDOXIN_1"/>
    <property type="match status" value="1"/>
</dbReference>
<dbReference type="EMBL" id="LWLT01000004">
    <property type="status" value="NOT_ANNOTATED_CDS"/>
    <property type="molecule type" value="Genomic_DNA"/>
</dbReference>
<dbReference type="Gene3D" id="3.40.30.10">
    <property type="entry name" value="Glutaredoxin"/>
    <property type="match status" value="1"/>
</dbReference>
<dbReference type="Ensembl" id="ENSCHIT00000024048.1">
    <property type="protein sequence ID" value="ENSCHIP00000016241.1"/>
    <property type="gene ID" value="ENSCHIG00000016571.1"/>
</dbReference>
<organism evidence="3 4">
    <name type="scientific">Capra hircus</name>
    <name type="common">Goat</name>
    <dbReference type="NCBI Taxonomy" id="9925"/>
    <lineage>
        <taxon>Eukaryota</taxon>
        <taxon>Metazoa</taxon>
        <taxon>Chordata</taxon>
        <taxon>Craniata</taxon>
        <taxon>Vertebrata</taxon>
        <taxon>Euteleostomi</taxon>
        <taxon>Mammalia</taxon>
        <taxon>Eutheria</taxon>
        <taxon>Laurasiatheria</taxon>
        <taxon>Artiodactyla</taxon>
        <taxon>Ruminantia</taxon>
        <taxon>Pecora</taxon>
        <taxon>Bovidae</taxon>
        <taxon>Caprinae</taxon>
        <taxon>Capra</taxon>
    </lineage>
</organism>
<evidence type="ECO:0000256" key="1">
    <source>
        <dbReference type="ARBA" id="ARBA00008987"/>
    </source>
</evidence>
<dbReference type="CDD" id="cd02947">
    <property type="entry name" value="TRX_family"/>
    <property type="match status" value="1"/>
</dbReference>
<dbReference type="STRING" id="9925.ENSCHIP00000016241"/>
<accession>A0A452EW37</accession>
<dbReference type="Proteomes" id="UP000291000">
    <property type="component" value="Chromosome 3"/>
</dbReference>
<reference evidence="3" key="3">
    <citation type="submission" date="2025-09" db="UniProtKB">
        <authorList>
            <consortium name="Ensembl"/>
        </authorList>
    </citation>
    <scope>IDENTIFICATION</scope>
</reference>
<dbReference type="PANTHER" id="PTHR43601">
    <property type="entry name" value="THIOREDOXIN, MITOCHONDRIAL"/>
    <property type="match status" value="1"/>
</dbReference>
<feature type="domain" description="Thioredoxin" evidence="2">
    <location>
        <begin position="62"/>
        <end position="131"/>
    </location>
</feature>
<dbReference type="GeneTree" id="ENSGT00530000064086"/>
<sequence length="134" mass="14959">MAQQLLLRRFLTCHLREPSPPGHCRPQQHSPSNLTVIPSYAWSTDTTSVCTNSNIQDGPDLQDQVVNTETPVVVDCHAPWCGPCKIQGPRLEKVVTKQQRKEGMGRLTRWAVSAVPTMLARKNGDVVDKFVDIK</sequence>
<evidence type="ECO:0000259" key="2">
    <source>
        <dbReference type="Pfam" id="PF00085"/>
    </source>
</evidence>
<proteinExistence type="inferred from homology"/>
<dbReference type="AlphaFoldDB" id="A0A452EW37"/>
<dbReference type="InterPro" id="IPR013766">
    <property type="entry name" value="Thioredoxin_domain"/>
</dbReference>
<evidence type="ECO:0000313" key="3">
    <source>
        <dbReference type="Ensembl" id="ENSCHIP00000016241.1"/>
    </source>
</evidence>
<dbReference type="GO" id="GO:0005739">
    <property type="term" value="C:mitochondrion"/>
    <property type="evidence" value="ECO:0007669"/>
    <property type="project" value="TreeGrafter"/>
</dbReference>
<dbReference type="InterPro" id="IPR036249">
    <property type="entry name" value="Thioredoxin-like_sf"/>
</dbReference>
<protein>
    <recommendedName>
        <fullName evidence="2">Thioredoxin domain-containing protein</fullName>
    </recommendedName>
</protein>
<reference evidence="3 4" key="1">
    <citation type="submission" date="2016-04" db="EMBL/GenBank/DDBJ databases">
        <title>Polished mammalian reference genomes with single-molecule sequencing and chromosome conformation capture applied to the Capra hircus genome.</title>
        <authorList>
            <person name="Bickhart D.M."/>
            <person name="Koren S."/>
            <person name="Rosen B."/>
            <person name="Hastie A."/>
            <person name="Liachko I."/>
            <person name="Sullivan S.T."/>
            <person name="Burton J."/>
            <person name="Sayre B.L."/>
            <person name="Huson H.J."/>
            <person name="Lee J."/>
            <person name="Lam E."/>
            <person name="Kelley C.M."/>
            <person name="Hutchison J.L."/>
            <person name="Zhou Y."/>
            <person name="Sun J."/>
            <person name="Crisa A."/>
            <person name="Schwartz J.C."/>
            <person name="Hammond J.A."/>
            <person name="Schroeder S.G."/>
            <person name="Liu G.E."/>
            <person name="Dunham M."/>
            <person name="Shendure J."/>
            <person name="Sonstegard T.S."/>
            <person name="Phillippy A.M."/>
            <person name="Van Tassell C.P."/>
            <person name="Smith T.P."/>
        </authorList>
    </citation>
    <scope>NUCLEOTIDE SEQUENCE [LARGE SCALE GENOMIC DNA]</scope>
</reference>
<reference evidence="3" key="2">
    <citation type="submission" date="2025-08" db="UniProtKB">
        <authorList>
            <consortium name="Ensembl"/>
        </authorList>
    </citation>
    <scope>IDENTIFICATION</scope>
</reference>
<evidence type="ECO:0000313" key="4">
    <source>
        <dbReference type="Proteomes" id="UP000291000"/>
    </source>
</evidence>
<dbReference type="GO" id="GO:0045454">
    <property type="term" value="P:cell redox homeostasis"/>
    <property type="evidence" value="ECO:0007669"/>
    <property type="project" value="TreeGrafter"/>
</dbReference>
<dbReference type="Pfam" id="PF00085">
    <property type="entry name" value="Thioredoxin"/>
    <property type="match status" value="1"/>
</dbReference>